<feature type="chain" id="PRO_5026136358" evidence="1">
    <location>
        <begin position="18"/>
        <end position="272"/>
    </location>
</feature>
<dbReference type="RefSeq" id="WP_160975995.1">
    <property type="nucleotide sequence ID" value="NZ_WVHK01000002.1"/>
</dbReference>
<sequence length="272" mass="29173">MKWPAALLMAATLVLLGAAVLHLPDDPALPSSLAGSECRAGRTNFTSAQPPALPGEWHGSHGFFAIPGTLELEYCRPGQLRIETHGDVSSNGGPPVLVVRSDEEQTETPVRAPRVLTVPVGPSGRVILSFPNDETDALYRIVTIERLAITGTRSCVSSLVRDERVEFRNAVTGAVYDQRGQRLEPCTAGTLFLTVSGPVVDGAGPQLRLTQAGRTLLDREVRSRVSLRLPLNSTAPVQLSVTNFASRQVQYRNLFLDRIQFTPEGGPASGGS</sequence>
<accession>A0A6I4YB78</accession>
<name>A0A6I4YB78_9DEIO</name>
<dbReference type="EMBL" id="WVHK01000002">
    <property type="protein sequence ID" value="MXV18258.1"/>
    <property type="molecule type" value="Genomic_DNA"/>
</dbReference>
<proteinExistence type="predicted"/>
<evidence type="ECO:0000313" key="3">
    <source>
        <dbReference type="Proteomes" id="UP000430519"/>
    </source>
</evidence>
<gene>
    <name evidence="2" type="ORF">GLX28_01220</name>
</gene>
<organism evidence="2 3">
    <name type="scientific">Deinococcus xianganensis</name>
    <dbReference type="NCBI Taxonomy" id="1507289"/>
    <lineage>
        <taxon>Bacteria</taxon>
        <taxon>Thermotogati</taxon>
        <taxon>Deinococcota</taxon>
        <taxon>Deinococci</taxon>
        <taxon>Deinococcales</taxon>
        <taxon>Deinococcaceae</taxon>
        <taxon>Deinococcus</taxon>
    </lineage>
</organism>
<evidence type="ECO:0000313" key="2">
    <source>
        <dbReference type="EMBL" id="MXV18258.1"/>
    </source>
</evidence>
<dbReference type="Proteomes" id="UP000430519">
    <property type="component" value="Unassembled WGS sequence"/>
</dbReference>
<protein>
    <submittedName>
        <fullName evidence="2">Uncharacterized protein</fullName>
    </submittedName>
</protein>
<dbReference type="AlphaFoldDB" id="A0A6I4YB78"/>
<comment type="caution">
    <text evidence="2">The sequence shown here is derived from an EMBL/GenBank/DDBJ whole genome shotgun (WGS) entry which is preliminary data.</text>
</comment>
<evidence type="ECO:0000256" key="1">
    <source>
        <dbReference type="SAM" id="SignalP"/>
    </source>
</evidence>
<feature type="signal peptide" evidence="1">
    <location>
        <begin position="1"/>
        <end position="17"/>
    </location>
</feature>
<keyword evidence="3" id="KW-1185">Reference proteome</keyword>
<reference evidence="2 3" key="1">
    <citation type="submission" date="2019-11" db="EMBL/GenBank/DDBJ databases">
        <title>Genome sequence of Deinococcus xianganensis Y35, AI-2 producing algicidal bacterium, isolated from lake water.</title>
        <authorList>
            <person name="Li Y."/>
        </authorList>
    </citation>
    <scope>NUCLEOTIDE SEQUENCE [LARGE SCALE GENOMIC DNA]</scope>
    <source>
        <strain evidence="2 3">Y35</strain>
    </source>
</reference>
<keyword evidence="1" id="KW-0732">Signal</keyword>